<evidence type="ECO:0008006" key="4">
    <source>
        <dbReference type="Google" id="ProtNLM"/>
    </source>
</evidence>
<name>A0ABN9VY55_9DINO</name>
<gene>
    <name evidence="2" type="ORF">PCOR1329_LOCUS61532</name>
</gene>
<protein>
    <recommendedName>
        <fullName evidence="4">F-box domain-containing protein</fullName>
    </recommendedName>
</protein>
<comment type="caution">
    <text evidence="2">The sequence shown here is derived from an EMBL/GenBank/DDBJ whole genome shotgun (WGS) entry which is preliminary data.</text>
</comment>
<feature type="compositionally biased region" description="Low complexity" evidence="1">
    <location>
        <begin position="202"/>
        <end position="213"/>
    </location>
</feature>
<feature type="region of interest" description="Disordered" evidence="1">
    <location>
        <begin position="144"/>
        <end position="228"/>
    </location>
</feature>
<dbReference type="EMBL" id="CAUYUJ010017743">
    <property type="protein sequence ID" value="CAK0877490.1"/>
    <property type="molecule type" value="Genomic_DNA"/>
</dbReference>
<proteinExistence type="predicted"/>
<evidence type="ECO:0000313" key="3">
    <source>
        <dbReference type="Proteomes" id="UP001189429"/>
    </source>
</evidence>
<evidence type="ECO:0000256" key="1">
    <source>
        <dbReference type="SAM" id="MobiDB-lite"/>
    </source>
</evidence>
<feature type="region of interest" description="Disordered" evidence="1">
    <location>
        <begin position="339"/>
        <end position="368"/>
    </location>
</feature>
<organism evidence="2 3">
    <name type="scientific">Prorocentrum cordatum</name>
    <dbReference type="NCBI Taxonomy" id="2364126"/>
    <lineage>
        <taxon>Eukaryota</taxon>
        <taxon>Sar</taxon>
        <taxon>Alveolata</taxon>
        <taxon>Dinophyceae</taxon>
        <taxon>Prorocentrales</taxon>
        <taxon>Prorocentraceae</taxon>
        <taxon>Prorocentrum</taxon>
    </lineage>
</organism>
<feature type="compositionally biased region" description="Low complexity" evidence="1">
    <location>
        <begin position="352"/>
        <end position="368"/>
    </location>
</feature>
<sequence>MQMEQAQFGSNRCIQARVVERRCWQEFALWEAVQAAWRCASTRSITSAGIPNSMRSFLQLGITADEQTAACSPLLAPSSRESVVVSQACSVLDASLVDSTFWQNLFKHEEPLRFLQKAMKREAARDAAFARCVVESNPLRASVLTSPAASCSPPALTGAPREPSEQSPPFFGEASSGEDSQRGLADGASGRCGAEFGRRRAQTAADGHPAAAHAARRPSKAAWRSCGGDAPAASPWRAASGRSSALMAPLPAALAAQVAGFLPARDTARLGQVVSRASAVLRHAAAWEPLVLGRQDCGRLLRHLRGRDRFCLLRADEHPLPRGMGEVVRLELDLMDPDIRRPDEEPGDAVDGTPGAVGTASAGPAGAPAAGPRGLVFDPLDELCRRLRRGWFASAGYMKISNINVVGMDLGFLQHRICTFGRFPHLRLSMASDRYELLASREQLAPTSSVANARTTLRAGVARRPLGECGGASESSDLDADFVREHTAAFKSGDDFRFAHAPWRTRSGSLVRETYRALRRLHHREFGASQ</sequence>
<dbReference type="Proteomes" id="UP001189429">
    <property type="component" value="Unassembled WGS sequence"/>
</dbReference>
<evidence type="ECO:0000313" key="2">
    <source>
        <dbReference type="EMBL" id="CAK0877490.1"/>
    </source>
</evidence>
<reference evidence="2" key="1">
    <citation type="submission" date="2023-10" db="EMBL/GenBank/DDBJ databases">
        <authorList>
            <person name="Chen Y."/>
            <person name="Shah S."/>
            <person name="Dougan E. K."/>
            <person name="Thang M."/>
            <person name="Chan C."/>
        </authorList>
    </citation>
    <scope>NUCLEOTIDE SEQUENCE [LARGE SCALE GENOMIC DNA]</scope>
</reference>
<accession>A0ABN9VY55</accession>
<keyword evidence="3" id="KW-1185">Reference proteome</keyword>